<dbReference type="AlphaFoldDB" id="X0YEP1"/>
<name>X0YEP1_9ZZZZ</name>
<reference evidence="1" key="1">
    <citation type="journal article" date="2014" name="Front. Microbiol.">
        <title>High frequency of phylogenetically diverse reductive dehalogenase-homologous genes in deep subseafloor sedimentary metagenomes.</title>
        <authorList>
            <person name="Kawai M."/>
            <person name="Futagami T."/>
            <person name="Toyoda A."/>
            <person name="Takaki Y."/>
            <person name="Nishi S."/>
            <person name="Hori S."/>
            <person name="Arai W."/>
            <person name="Tsubouchi T."/>
            <person name="Morono Y."/>
            <person name="Uchiyama I."/>
            <person name="Ito T."/>
            <person name="Fujiyama A."/>
            <person name="Inagaki F."/>
            <person name="Takami H."/>
        </authorList>
    </citation>
    <scope>NUCLEOTIDE SEQUENCE</scope>
    <source>
        <strain evidence="1">Expedition CK06-06</strain>
    </source>
</reference>
<organism evidence="1">
    <name type="scientific">marine sediment metagenome</name>
    <dbReference type="NCBI Taxonomy" id="412755"/>
    <lineage>
        <taxon>unclassified sequences</taxon>
        <taxon>metagenomes</taxon>
        <taxon>ecological metagenomes</taxon>
    </lineage>
</organism>
<sequence length="150" mass="17703">MTKEQLINVTVKSVPVICRLWLNIEAPKFKVATFKSNAVTYVKWSEVKRRRLRVPGFISIELKPLFRLNEIFMIDWVPIKALVSTYVEEIVHLHLGFDKANPHDQEFFNLAMKHPTFITGLRWKEQNVQRVAEFMQTYGEWPEWPDAEDG</sequence>
<gene>
    <name evidence="1" type="ORF">S01H4_13236</name>
</gene>
<comment type="caution">
    <text evidence="1">The sequence shown here is derived from an EMBL/GenBank/DDBJ whole genome shotgun (WGS) entry which is preliminary data.</text>
</comment>
<dbReference type="EMBL" id="BART01005839">
    <property type="protein sequence ID" value="GAG54414.1"/>
    <property type="molecule type" value="Genomic_DNA"/>
</dbReference>
<accession>X0YEP1</accession>
<proteinExistence type="predicted"/>
<protein>
    <submittedName>
        <fullName evidence="1">Uncharacterized protein</fullName>
    </submittedName>
</protein>
<evidence type="ECO:0000313" key="1">
    <source>
        <dbReference type="EMBL" id="GAG54414.1"/>
    </source>
</evidence>